<evidence type="ECO:0000256" key="1">
    <source>
        <dbReference type="ARBA" id="ARBA00010982"/>
    </source>
</evidence>
<dbReference type="PANTHER" id="PTHR18919:SF139">
    <property type="entry name" value="THIOLASE-LIKE PROTEIN TYPE 1 ADDITIONAL C-TERMINAL DOMAIN-CONTAINING PROTEIN"/>
    <property type="match status" value="1"/>
</dbReference>
<dbReference type="Gene3D" id="3.40.47.10">
    <property type="match status" value="1"/>
</dbReference>
<dbReference type="Pfam" id="PF18313">
    <property type="entry name" value="TLP1_add_C"/>
    <property type="match status" value="1"/>
</dbReference>
<keyword evidence="3" id="KW-0012">Acyltransferase</keyword>
<name>A0A8J6TS80_9BACT</name>
<dbReference type="EMBL" id="JACNIG010000203">
    <property type="protein sequence ID" value="MBC8432082.1"/>
    <property type="molecule type" value="Genomic_DNA"/>
</dbReference>
<reference evidence="5 6" key="1">
    <citation type="submission" date="2020-08" db="EMBL/GenBank/DDBJ databases">
        <title>Bridging the membrane lipid divide: bacteria of the FCB group superphylum have the potential to synthesize archaeal ether lipids.</title>
        <authorList>
            <person name="Villanueva L."/>
            <person name="Von Meijenfeldt F.A.B."/>
            <person name="Westbye A.B."/>
            <person name="Yadav S."/>
            <person name="Hopmans E.C."/>
            <person name="Dutilh B.E."/>
            <person name="Sinninghe Damste J.S."/>
        </authorList>
    </citation>
    <scope>NUCLEOTIDE SEQUENCE [LARGE SCALE GENOMIC DNA]</scope>
    <source>
        <strain evidence="5">NIOZ-UU17</strain>
    </source>
</reference>
<dbReference type="InterPro" id="IPR016039">
    <property type="entry name" value="Thiolase-like"/>
</dbReference>
<sequence>MDKNKVPVLVGTGQLVHRKKTLDQMDPLEMMAEACRVAADDAGVDFVAKVDTLYVVNCLSRSLYNPCEVLSEKIGCTPSETGYTGIGATAPQWFVNRTAERIYEGSSELALICGAESFYTHGKARSLHEATVDFARESRSRTPYPYVGDMRVPFSVLEEQYGLVAPLTMYALMENALRAHRGKSIEDHFRELCVFCAQFSEIASRNPFAWFRKARTASEIGRLNETNRMVAFPYTKLMCSNMTVNQAAALVMTSLARAEAMGIARDKMVFLRGSSNAEDVWLVSERPHLWASPSVRVAVNRALEPIPASIDEIKYLDLYSCFPCAPRVTREMLDISDEDSRPLTITGGMAAFGGPGNNYALHAICQMAERLRADPDAFGLVQALSWFISKHSVGIYSGRPGETGWAPTNNGSLKRKGDAYQPVRVHKEANGKARVESYTVLYDRDGVPSAAIVIGRDERENRFLARVRPGENILKQMTQEEMIGRRGMVKYDRATGQNWFHI</sequence>
<comment type="caution">
    <text evidence="5">The sequence shown here is derived from an EMBL/GenBank/DDBJ whole genome shotgun (WGS) entry which is preliminary data.</text>
</comment>
<evidence type="ECO:0000313" key="6">
    <source>
        <dbReference type="Proteomes" id="UP000605201"/>
    </source>
</evidence>
<dbReference type="AlphaFoldDB" id="A0A8J6TS80"/>
<dbReference type="InterPro" id="IPR040771">
    <property type="entry name" value="TLP1_add_C"/>
</dbReference>
<feature type="domain" description="Thiolase-like protein type 1 additional C-terminal" evidence="4">
    <location>
        <begin position="419"/>
        <end position="492"/>
    </location>
</feature>
<dbReference type="SUPFAM" id="SSF53901">
    <property type="entry name" value="Thiolase-like"/>
    <property type="match status" value="2"/>
</dbReference>
<dbReference type="PANTHER" id="PTHR18919">
    <property type="entry name" value="ACETYL-COA C-ACYLTRANSFERASE"/>
    <property type="match status" value="1"/>
</dbReference>
<evidence type="ECO:0000256" key="2">
    <source>
        <dbReference type="ARBA" id="ARBA00022679"/>
    </source>
</evidence>
<proteinExistence type="inferred from homology"/>
<dbReference type="Proteomes" id="UP000605201">
    <property type="component" value="Unassembled WGS sequence"/>
</dbReference>
<accession>A0A8J6TS80</accession>
<dbReference type="GO" id="GO:0016746">
    <property type="term" value="F:acyltransferase activity"/>
    <property type="evidence" value="ECO:0007669"/>
    <property type="project" value="UniProtKB-KW"/>
</dbReference>
<dbReference type="Gene3D" id="2.40.50.840">
    <property type="match status" value="1"/>
</dbReference>
<protein>
    <submittedName>
        <fullName evidence="5">Acetyl-CoA acetyltransferase</fullName>
    </submittedName>
</protein>
<organism evidence="5 6">
    <name type="scientific">Candidatus Desulfatibia vada</name>
    <dbReference type="NCBI Taxonomy" id="2841696"/>
    <lineage>
        <taxon>Bacteria</taxon>
        <taxon>Pseudomonadati</taxon>
        <taxon>Thermodesulfobacteriota</taxon>
        <taxon>Desulfobacteria</taxon>
        <taxon>Desulfobacterales</taxon>
        <taxon>Desulfobacterales incertae sedis</taxon>
        <taxon>Candidatus Desulfatibia</taxon>
    </lineage>
</organism>
<gene>
    <name evidence="5" type="ORF">H8D96_09190</name>
</gene>
<evidence type="ECO:0000313" key="5">
    <source>
        <dbReference type="EMBL" id="MBC8432082.1"/>
    </source>
</evidence>
<keyword evidence="2" id="KW-0808">Transferase</keyword>
<comment type="similarity">
    <text evidence="1">Belongs to the thiolase-like superfamily. Thiolase family.</text>
</comment>
<evidence type="ECO:0000259" key="4">
    <source>
        <dbReference type="Pfam" id="PF18313"/>
    </source>
</evidence>
<evidence type="ECO:0000256" key="3">
    <source>
        <dbReference type="ARBA" id="ARBA00023315"/>
    </source>
</evidence>